<evidence type="ECO:0000313" key="2">
    <source>
        <dbReference type="Proteomes" id="UP000234681"/>
    </source>
</evidence>
<proteinExistence type="predicted"/>
<organism evidence="1 2">
    <name type="scientific">Rattus norvegicus</name>
    <name type="common">Rat</name>
    <dbReference type="NCBI Taxonomy" id="10116"/>
    <lineage>
        <taxon>Eukaryota</taxon>
        <taxon>Metazoa</taxon>
        <taxon>Chordata</taxon>
        <taxon>Craniata</taxon>
        <taxon>Vertebrata</taxon>
        <taxon>Euteleostomi</taxon>
        <taxon>Mammalia</taxon>
        <taxon>Eutheria</taxon>
        <taxon>Euarchontoglires</taxon>
        <taxon>Glires</taxon>
        <taxon>Rodentia</taxon>
        <taxon>Myomorpha</taxon>
        <taxon>Muroidea</taxon>
        <taxon>Muridae</taxon>
        <taxon>Murinae</taxon>
        <taxon>Rattus</taxon>
    </lineage>
</organism>
<dbReference type="AlphaFoldDB" id="A6KT17"/>
<accession>A6KT17</accession>
<evidence type="ECO:0000313" key="1">
    <source>
        <dbReference type="EMBL" id="EDL85803.1"/>
    </source>
</evidence>
<name>A6KT17_RAT</name>
<protein>
    <submittedName>
        <fullName evidence="1">RCG20051</fullName>
    </submittedName>
</protein>
<gene>
    <name evidence="1" type="ORF">rCG_20051</name>
</gene>
<reference evidence="2" key="1">
    <citation type="submission" date="2005-09" db="EMBL/GenBank/DDBJ databases">
        <authorList>
            <person name="Mural R.J."/>
            <person name="Li P.W."/>
            <person name="Adams M.D."/>
            <person name="Amanatides P.G."/>
            <person name="Baden-Tillson H."/>
            <person name="Barnstead M."/>
            <person name="Chin S.H."/>
            <person name="Dew I."/>
            <person name="Evans C.A."/>
            <person name="Ferriera S."/>
            <person name="Flanigan M."/>
            <person name="Fosler C."/>
            <person name="Glodek A."/>
            <person name="Gu Z."/>
            <person name="Holt R.A."/>
            <person name="Jennings D."/>
            <person name="Kraft C.L."/>
            <person name="Lu F."/>
            <person name="Nguyen T."/>
            <person name="Nusskern D.R."/>
            <person name="Pfannkoch C.M."/>
            <person name="Sitter C."/>
            <person name="Sutton G.G."/>
            <person name="Venter J.C."/>
            <person name="Wang Z."/>
            <person name="Woodage T."/>
            <person name="Zheng X.H."/>
            <person name="Zhong F."/>
        </authorList>
    </citation>
    <scope>NUCLEOTIDE SEQUENCE [LARGE SCALE GENOMIC DNA]</scope>
    <source>
        <strain>BN</strain>
        <strain evidence="2">Sprague-Dawley</strain>
    </source>
</reference>
<sequence>MPLNDPFVVSLVLFPCARRGLCCQLIIGNCLPTQCEFLSTVQCCPFAWKKCKVNKATEKQPG</sequence>
<dbReference type="Proteomes" id="UP000234681">
    <property type="component" value="Chromosome X"/>
</dbReference>
<dbReference type="EMBL" id="CH474117">
    <property type="protein sequence ID" value="EDL85803.1"/>
    <property type="molecule type" value="Genomic_DNA"/>
</dbReference>